<organism evidence="1 2">
    <name type="scientific">Pseudocalidococcus azoricus BACA0444</name>
    <dbReference type="NCBI Taxonomy" id="2918990"/>
    <lineage>
        <taxon>Bacteria</taxon>
        <taxon>Bacillati</taxon>
        <taxon>Cyanobacteriota</taxon>
        <taxon>Cyanophyceae</taxon>
        <taxon>Acaryochloridales</taxon>
        <taxon>Thermosynechococcaceae</taxon>
        <taxon>Pseudocalidococcus</taxon>
        <taxon>Pseudocalidococcus azoricus</taxon>
    </lineage>
</organism>
<dbReference type="RefSeq" id="WP_322877653.1">
    <property type="nucleotide sequence ID" value="NZ_JAVMIP010000004.1"/>
</dbReference>
<evidence type="ECO:0000313" key="1">
    <source>
        <dbReference type="EMBL" id="MDS3860374.1"/>
    </source>
</evidence>
<reference evidence="2" key="1">
    <citation type="submission" date="2023-07" db="EMBL/GenBank/DDBJ databases">
        <authorList>
            <person name="Luz R."/>
            <person name="Cordeiro R."/>
            <person name="Fonseca A."/>
            <person name="Goncalves V."/>
        </authorList>
    </citation>
    <scope>NUCLEOTIDE SEQUENCE [LARGE SCALE GENOMIC DNA]</scope>
    <source>
        <strain evidence="2">BACA0444</strain>
    </source>
</reference>
<protein>
    <submittedName>
        <fullName evidence="1">Uncharacterized protein</fullName>
    </submittedName>
</protein>
<dbReference type="EMBL" id="JAVMIP010000004">
    <property type="protein sequence ID" value="MDS3860374.1"/>
    <property type="molecule type" value="Genomic_DNA"/>
</dbReference>
<keyword evidence="2" id="KW-1185">Reference proteome</keyword>
<comment type="caution">
    <text evidence="1">The sequence shown here is derived from an EMBL/GenBank/DDBJ whole genome shotgun (WGS) entry which is preliminary data.</text>
</comment>
<dbReference type="Proteomes" id="UP001268256">
    <property type="component" value="Unassembled WGS sequence"/>
</dbReference>
<evidence type="ECO:0000313" key="2">
    <source>
        <dbReference type="Proteomes" id="UP001268256"/>
    </source>
</evidence>
<accession>A0AAE4FQE3</accession>
<name>A0AAE4FQE3_9CYAN</name>
<dbReference type="AlphaFoldDB" id="A0AAE4FQE3"/>
<proteinExistence type="predicted"/>
<sequence>MLPYLTAFLLLSGLPPEPQAFPSPSVQGPGPTIQLVAEKEPNAKIVRVTAAQIQSEQIAGAWFYTLKVNAVNNTSGTVNKVFINYEIYAPNSQKLLFAGKAALQPQNLLTGEEGRAQLMVNQGGRVKVTLVEWISPEKGYKTYEQMQEFP</sequence>
<gene>
    <name evidence="1" type="ORF">RIF25_06085</name>
</gene>